<dbReference type="Pfam" id="PF13472">
    <property type="entry name" value="Lipase_GDSL_2"/>
    <property type="match status" value="1"/>
</dbReference>
<comment type="caution">
    <text evidence="3">The sequence shown here is derived from an EMBL/GenBank/DDBJ whole genome shotgun (WGS) entry which is preliminary data.</text>
</comment>
<dbReference type="InterPro" id="IPR013830">
    <property type="entry name" value="SGNH_hydro"/>
</dbReference>
<dbReference type="Gene3D" id="3.90.550.10">
    <property type="entry name" value="Spore Coat Polysaccharide Biosynthesis Protein SpsA, Chain A"/>
    <property type="match status" value="1"/>
</dbReference>
<dbReference type="SUPFAM" id="SSF52266">
    <property type="entry name" value="SGNH hydrolase"/>
    <property type="match status" value="1"/>
</dbReference>
<dbReference type="InterPro" id="IPR003329">
    <property type="entry name" value="Cytidylyl_trans"/>
</dbReference>
<evidence type="ECO:0000313" key="3">
    <source>
        <dbReference type="EMBL" id="MEC6831851.1"/>
    </source>
</evidence>
<dbReference type="PANTHER" id="PTHR21485">
    <property type="entry name" value="HAD SUPERFAMILY MEMBERS CMAS AND KDSC"/>
    <property type="match status" value="1"/>
</dbReference>
<evidence type="ECO:0000256" key="1">
    <source>
        <dbReference type="SAM" id="Coils"/>
    </source>
</evidence>
<organism evidence="3 4">
    <name type="scientific">Photobacterium toruni</name>
    <dbReference type="NCBI Taxonomy" id="1935446"/>
    <lineage>
        <taxon>Bacteria</taxon>
        <taxon>Pseudomonadati</taxon>
        <taxon>Pseudomonadota</taxon>
        <taxon>Gammaproteobacteria</taxon>
        <taxon>Vibrionales</taxon>
        <taxon>Vibrionaceae</taxon>
        <taxon>Photobacterium</taxon>
    </lineage>
</organism>
<dbReference type="InterPro" id="IPR036514">
    <property type="entry name" value="SGNH_hydro_sf"/>
</dbReference>
<dbReference type="Gene3D" id="3.40.50.1110">
    <property type="entry name" value="SGNH hydrolase"/>
    <property type="match status" value="1"/>
</dbReference>
<keyword evidence="1" id="KW-0175">Coiled coil</keyword>
<dbReference type="InterPro" id="IPR029044">
    <property type="entry name" value="Nucleotide-diphossugar_trans"/>
</dbReference>
<dbReference type="CDD" id="cd02513">
    <property type="entry name" value="CMP-NeuAc_Synthase"/>
    <property type="match status" value="1"/>
</dbReference>
<proteinExistence type="predicted"/>
<dbReference type="EMBL" id="JAYXUG010000005">
    <property type="protein sequence ID" value="MEC6831851.1"/>
    <property type="molecule type" value="Genomic_DNA"/>
</dbReference>
<protein>
    <submittedName>
        <fullName evidence="3">GDSL-type esterase/lipase family protein</fullName>
    </submittedName>
</protein>
<keyword evidence="4" id="KW-1185">Reference proteome</keyword>
<feature type="domain" description="SGNH hydrolase-type esterase" evidence="2">
    <location>
        <begin position="265"/>
        <end position="410"/>
    </location>
</feature>
<dbReference type="RefSeq" id="WP_327774693.1">
    <property type="nucleotide sequence ID" value="NZ_JAYXUG010000005.1"/>
</dbReference>
<accession>A0ABU6LA86</accession>
<evidence type="ECO:0000313" key="4">
    <source>
        <dbReference type="Proteomes" id="UP001306119"/>
    </source>
</evidence>
<dbReference type="Proteomes" id="UP001306119">
    <property type="component" value="Unassembled WGS sequence"/>
</dbReference>
<dbReference type="CDD" id="cd01841">
    <property type="entry name" value="NnaC_like"/>
    <property type="match status" value="1"/>
</dbReference>
<reference evidence="3 4" key="1">
    <citation type="submission" date="2024-01" db="EMBL/GenBank/DDBJ databases">
        <title>Active colonisers of the gastrointestinal tract of Atlantic salmon farmed in a warm water region.</title>
        <authorList>
            <person name="Bowman J.P."/>
        </authorList>
    </citation>
    <scope>NUCLEOTIDE SEQUENCE [LARGE SCALE GENOMIC DNA]</scope>
    <source>
        <strain evidence="3 4">S3MW1</strain>
    </source>
</reference>
<evidence type="ECO:0000259" key="2">
    <source>
        <dbReference type="Pfam" id="PF13472"/>
    </source>
</evidence>
<dbReference type="InterPro" id="IPR050793">
    <property type="entry name" value="CMP-NeuNAc_synthase"/>
</dbReference>
<dbReference type="Pfam" id="PF02348">
    <property type="entry name" value="CTP_transf_3"/>
    <property type="match status" value="1"/>
</dbReference>
<dbReference type="PANTHER" id="PTHR21485:SF6">
    <property type="entry name" value="N-ACYLNEURAMINATE CYTIDYLYLTRANSFERASE-RELATED"/>
    <property type="match status" value="1"/>
</dbReference>
<gene>
    <name evidence="3" type="ORF">VXS06_08765</name>
</gene>
<feature type="coiled-coil region" evidence="1">
    <location>
        <begin position="353"/>
        <end position="380"/>
    </location>
</feature>
<name>A0ABU6LA86_9GAMM</name>
<sequence>MTLKKIAIIPARSGSKGLPNKNILMLLDKPLMAYSIEAAIDSGCFERVIVSTDSLEYKVIAEQYGAEVILRDEELASDTATSFMVIEDVLNKVSGYDYFVLLQPTSPFRDAKHIKQAIKEFELKAQMNFLISVCESNKSADLIKPIDDDFSLKYFDLDFSNYRRQNKKEYTPNGAIFIGQNQAYLDKKHFFGDDSLAFIMNKADSVDIDDRLDFELAICLQTQKNKKQILLNTIHKRITEKQEQMNLASDITLIGHSIFDYWNIERLNNQTVNNLGIAGISTKEYLDFILNQDLLCEVGDTVLLFAGTNDIVIDGWQLQDSVKWITQISQYLLRVNPRVKIKLLSVPPVRGRIDRSNTVIKELNKSLKELSTEISQLEWIELSPYFYDEFGNLPADFTYDGLHFSEKAYQQLELELSQKLS</sequence>
<dbReference type="SUPFAM" id="SSF53448">
    <property type="entry name" value="Nucleotide-diphospho-sugar transferases"/>
    <property type="match status" value="1"/>
</dbReference>